<dbReference type="OrthoDB" id="9838406at2"/>
<name>A0A3M9NQQ1_9BACT</name>
<dbReference type="RefSeq" id="WP_123118996.1">
    <property type="nucleotide sequence ID" value="NZ_RJJR01000001.1"/>
</dbReference>
<dbReference type="EMBL" id="RJJR01000001">
    <property type="protein sequence ID" value="RNI40106.1"/>
    <property type="molecule type" value="Genomic_DNA"/>
</dbReference>
<sequence>MKRKILIFVIYLFLLNMFIGKTLSQSFEDSLMMAKCEKWNVVYKNGMLRLSQPGSAWVFTMNLSKLDSGKLKQKRKDSAYVEFSGSGGFDQSKYMTIKKSRVYKLQMGTDENSTAALFVVTNESKEKRQTFLGKVMSKNHEEENEVLSSESTINGTIKRNNLATAWKFSLKNFGNGGLPFSIFSAPEGFLTSEKDSLFLERASFKADAVLVNAEGHHVGAVKFRKKPFTIWVQKDMENSLQDAVAVLFGVMIAKKSF</sequence>
<gene>
    <name evidence="1" type="ORF">EFY79_02065</name>
</gene>
<keyword evidence="2" id="KW-1185">Reference proteome</keyword>
<evidence type="ECO:0000313" key="1">
    <source>
        <dbReference type="EMBL" id="RNI40106.1"/>
    </source>
</evidence>
<evidence type="ECO:0000313" key="2">
    <source>
        <dbReference type="Proteomes" id="UP000267223"/>
    </source>
</evidence>
<dbReference type="AlphaFoldDB" id="A0A3M9NQQ1"/>
<comment type="caution">
    <text evidence="1">The sequence shown here is derived from an EMBL/GenBank/DDBJ whole genome shotgun (WGS) entry which is preliminary data.</text>
</comment>
<protein>
    <submittedName>
        <fullName evidence="1">Uncharacterized protein</fullName>
    </submittedName>
</protein>
<accession>A0A3M9NQQ1</accession>
<organism evidence="1 2">
    <name type="scientific">Hanamia caeni</name>
    <dbReference type="NCBI Taxonomy" id="2294116"/>
    <lineage>
        <taxon>Bacteria</taxon>
        <taxon>Pseudomonadati</taxon>
        <taxon>Bacteroidota</taxon>
        <taxon>Chitinophagia</taxon>
        <taxon>Chitinophagales</taxon>
        <taxon>Chitinophagaceae</taxon>
        <taxon>Hanamia</taxon>
    </lineage>
</organism>
<dbReference type="Proteomes" id="UP000267223">
    <property type="component" value="Unassembled WGS sequence"/>
</dbReference>
<reference evidence="1 2" key="1">
    <citation type="submission" date="2018-11" db="EMBL/GenBank/DDBJ databases">
        <title>Draft genome sequence of Ferruginibacter sp. BO-59.</title>
        <authorList>
            <person name="Im W.T."/>
        </authorList>
    </citation>
    <scope>NUCLEOTIDE SEQUENCE [LARGE SCALE GENOMIC DNA]</scope>
    <source>
        <strain evidence="1 2">BO-59</strain>
    </source>
</reference>
<proteinExistence type="predicted"/>